<dbReference type="AlphaFoldDB" id="A0A9X0CTV2"/>
<protein>
    <submittedName>
        <fullName evidence="3">Uncharacterized protein</fullName>
    </submittedName>
</protein>
<sequence>MLLGRSLLLRSVNNKRLVVGVKQEAVMKTVRCIDATTDEKAVYLVREELIKPTEQSTTATDSNTEKDKADVEEPTVSTDNNEKGDNGEPAPKRRNVSRQPTILDFTTGQSRPNKGIKSDPYSAARARKVKVFTESEIEGSTGLQKVYRRFWNDKAEEICRSRSLNKFKPGEIQGAINVAWTLEKTRHLKEEVEKVNMEIGQPYQSNVLKKVQTSVKTIEKNSLRVEKAHETLRKTQKELTDAQFKLFQSANGCQRKNAIEKIKKQEKDLEANLTELHKAQDTLRKLL</sequence>
<feature type="region of interest" description="Disordered" evidence="2">
    <location>
        <begin position="53"/>
        <end position="121"/>
    </location>
</feature>
<feature type="compositionally biased region" description="Polar residues" evidence="2">
    <location>
        <begin position="53"/>
        <end position="62"/>
    </location>
</feature>
<name>A0A9X0CTV2_9CNID</name>
<accession>A0A9X0CTV2</accession>
<comment type="caution">
    <text evidence="3">The sequence shown here is derived from an EMBL/GenBank/DDBJ whole genome shotgun (WGS) entry which is preliminary data.</text>
</comment>
<proteinExistence type="predicted"/>
<evidence type="ECO:0000256" key="2">
    <source>
        <dbReference type="SAM" id="MobiDB-lite"/>
    </source>
</evidence>
<evidence type="ECO:0000256" key="1">
    <source>
        <dbReference type="SAM" id="Coils"/>
    </source>
</evidence>
<feature type="compositionally biased region" description="Polar residues" evidence="2">
    <location>
        <begin position="97"/>
        <end position="112"/>
    </location>
</feature>
<keyword evidence="4" id="KW-1185">Reference proteome</keyword>
<keyword evidence="1" id="KW-0175">Coiled coil</keyword>
<dbReference type="EMBL" id="MU826831">
    <property type="protein sequence ID" value="KAJ7373244.1"/>
    <property type="molecule type" value="Genomic_DNA"/>
</dbReference>
<dbReference type="Proteomes" id="UP001163046">
    <property type="component" value="Unassembled WGS sequence"/>
</dbReference>
<reference evidence="3" key="1">
    <citation type="submission" date="2023-01" db="EMBL/GenBank/DDBJ databases">
        <title>Genome assembly of the deep-sea coral Lophelia pertusa.</title>
        <authorList>
            <person name="Herrera S."/>
            <person name="Cordes E."/>
        </authorList>
    </citation>
    <scope>NUCLEOTIDE SEQUENCE</scope>
    <source>
        <strain evidence="3">USNM1676648</strain>
        <tissue evidence="3">Polyp</tissue>
    </source>
</reference>
<evidence type="ECO:0000313" key="4">
    <source>
        <dbReference type="Proteomes" id="UP001163046"/>
    </source>
</evidence>
<organism evidence="3 4">
    <name type="scientific">Desmophyllum pertusum</name>
    <dbReference type="NCBI Taxonomy" id="174260"/>
    <lineage>
        <taxon>Eukaryota</taxon>
        <taxon>Metazoa</taxon>
        <taxon>Cnidaria</taxon>
        <taxon>Anthozoa</taxon>
        <taxon>Hexacorallia</taxon>
        <taxon>Scleractinia</taxon>
        <taxon>Caryophylliina</taxon>
        <taxon>Caryophylliidae</taxon>
        <taxon>Desmophyllum</taxon>
    </lineage>
</organism>
<feature type="coiled-coil region" evidence="1">
    <location>
        <begin position="225"/>
        <end position="282"/>
    </location>
</feature>
<evidence type="ECO:0000313" key="3">
    <source>
        <dbReference type="EMBL" id="KAJ7373244.1"/>
    </source>
</evidence>
<gene>
    <name evidence="3" type="ORF">OS493_012833</name>
</gene>
<dbReference type="OrthoDB" id="5961616at2759"/>